<feature type="transmembrane region" description="Helical" evidence="2">
    <location>
        <begin position="32"/>
        <end position="55"/>
    </location>
</feature>
<evidence type="ECO:0000313" key="3">
    <source>
        <dbReference type="EMBL" id="KAL3398690.1"/>
    </source>
</evidence>
<evidence type="ECO:0008006" key="5">
    <source>
        <dbReference type="Google" id="ProtNLM"/>
    </source>
</evidence>
<feature type="compositionally biased region" description="Gly residues" evidence="1">
    <location>
        <begin position="1"/>
        <end position="13"/>
    </location>
</feature>
<gene>
    <name evidence="3" type="ORF">TKK_007819</name>
</gene>
<protein>
    <recommendedName>
        <fullName evidence="5">Dscam</fullName>
    </recommendedName>
</protein>
<keyword evidence="2" id="KW-1133">Transmembrane helix</keyword>
<comment type="caution">
    <text evidence="3">The sequence shown here is derived from an EMBL/GenBank/DDBJ whole genome shotgun (WGS) entry which is preliminary data.</text>
</comment>
<sequence length="67" mass="7187">MPVGGRVAGGKGGSVYSSSHNGRAHSGVNETIIWTSVGMGITITLLITIALCYIAREKCKKRHEPYR</sequence>
<dbReference type="EMBL" id="JBJJXI010000059">
    <property type="protein sequence ID" value="KAL3398690.1"/>
    <property type="molecule type" value="Genomic_DNA"/>
</dbReference>
<evidence type="ECO:0000313" key="4">
    <source>
        <dbReference type="Proteomes" id="UP001627154"/>
    </source>
</evidence>
<keyword evidence="2" id="KW-0472">Membrane</keyword>
<feature type="region of interest" description="Disordered" evidence="1">
    <location>
        <begin position="1"/>
        <end position="25"/>
    </location>
</feature>
<evidence type="ECO:0000256" key="2">
    <source>
        <dbReference type="SAM" id="Phobius"/>
    </source>
</evidence>
<dbReference type="AlphaFoldDB" id="A0ABD2X126"/>
<keyword evidence="4" id="KW-1185">Reference proteome</keyword>
<accession>A0ABD2X126</accession>
<name>A0ABD2X126_9HYME</name>
<organism evidence="3 4">
    <name type="scientific">Trichogramma kaykai</name>
    <dbReference type="NCBI Taxonomy" id="54128"/>
    <lineage>
        <taxon>Eukaryota</taxon>
        <taxon>Metazoa</taxon>
        <taxon>Ecdysozoa</taxon>
        <taxon>Arthropoda</taxon>
        <taxon>Hexapoda</taxon>
        <taxon>Insecta</taxon>
        <taxon>Pterygota</taxon>
        <taxon>Neoptera</taxon>
        <taxon>Endopterygota</taxon>
        <taxon>Hymenoptera</taxon>
        <taxon>Apocrita</taxon>
        <taxon>Proctotrupomorpha</taxon>
        <taxon>Chalcidoidea</taxon>
        <taxon>Trichogrammatidae</taxon>
        <taxon>Trichogramma</taxon>
    </lineage>
</organism>
<reference evidence="3 4" key="1">
    <citation type="journal article" date="2024" name="bioRxiv">
        <title>A reference genome for Trichogramma kaykai: A tiny desert-dwelling parasitoid wasp with competing sex-ratio distorters.</title>
        <authorList>
            <person name="Culotta J."/>
            <person name="Lindsey A.R."/>
        </authorList>
    </citation>
    <scope>NUCLEOTIDE SEQUENCE [LARGE SCALE GENOMIC DNA]</scope>
    <source>
        <strain evidence="3 4">KSX58</strain>
    </source>
</reference>
<proteinExistence type="predicted"/>
<evidence type="ECO:0000256" key="1">
    <source>
        <dbReference type="SAM" id="MobiDB-lite"/>
    </source>
</evidence>
<keyword evidence="2" id="KW-0812">Transmembrane</keyword>
<dbReference type="Proteomes" id="UP001627154">
    <property type="component" value="Unassembled WGS sequence"/>
</dbReference>